<keyword evidence="3" id="KW-1185">Reference proteome</keyword>
<organism evidence="2 3">
    <name type="scientific">Dermatophilus congolensis</name>
    <dbReference type="NCBI Taxonomy" id="1863"/>
    <lineage>
        <taxon>Bacteria</taxon>
        <taxon>Bacillati</taxon>
        <taxon>Actinomycetota</taxon>
        <taxon>Actinomycetes</taxon>
        <taxon>Micrococcales</taxon>
        <taxon>Dermatophilaceae</taxon>
        <taxon>Dermatophilus</taxon>
    </lineage>
</organism>
<accession>A0A239VIK7</accession>
<feature type="region of interest" description="Disordered" evidence="1">
    <location>
        <begin position="1"/>
        <end position="28"/>
    </location>
</feature>
<dbReference type="GeneID" id="63459514"/>
<feature type="compositionally biased region" description="Polar residues" evidence="1">
    <location>
        <begin position="1"/>
        <end position="13"/>
    </location>
</feature>
<evidence type="ECO:0000313" key="3">
    <source>
        <dbReference type="Proteomes" id="UP000242637"/>
    </source>
</evidence>
<protein>
    <submittedName>
        <fullName evidence="2">CRISPR-associated Cse2 family protein</fullName>
    </submittedName>
</protein>
<dbReference type="RefSeq" id="WP_051277756.1">
    <property type="nucleotide sequence ID" value="NZ_JAAFNI010000001.1"/>
</dbReference>
<dbReference type="Gene3D" id="1.10.520.40">
    <property type="entry name" value="CRISPR-associated protein Cse2"/>
    <property type="match status" value="1"/>
</dbReference>
<name>A0A239VIK7_9MICO</name>
<evidence type="ECO:0000313" key="2">
    <source>
        <dbReference type="EMBL" id="SNV21589.1"/>
    </source>
</evidence>
<dbReference type="CDD" id="cd09731">
    <property type="entry name" value="Cse2_I-E"/>
    <property type="match status" value="1"/>
</dbReference>
<sequence length="209" mass="22936">MIEPHSSTLQKESATAARDKPSELRNATGKVIARLQAEYVRPGSQPSAWAAASIATLRKSSPGKIENDRGAWPLIYAAIPEQLLGHTDAITREERAMHATLVLYAVHQSSQPTGMHCAGVPLGRALKQLPGADDERSPILKRFTSLVAAPSFEAAMYHLRGLITLLRREHIALDYVALCSDLSKLQNPSSSATIRRRWGRDFFSNRSAQ</sequence>
<dbReference type="InterPro" id="IPR038287">
    <property type="entry name" value="Cse2_sf"/>
</dbReference>
<dbReference type="Pfam" id="PF09485">
    <property type="entry name" value="CRISPR_Cse2"/>
    <property type="match status" value="1"/>
</dbReference>
<dbReference type="NCBIfam" id="TIGR02548">
    <property type="entry name" value="casB_cse2"/>
    <property type="match status" value="1"/>
</dbReference>
<reference evidence="2 3" key="1">
    <citation type="submission" date="2017-06" db="EMBL/GenBank/DDBJ databases">
        <authorList>
            <consortium name="Pathogen Informatics"/>
        </authorList>
    </citation>
    <scope>NUCLEOTIDE SEQUENCE [LARGE SCALE GENOMIC DNA]</scope>
    <source>
        <strain evidence="2 3">NCTC13039</strain>
    </source>
</reference>
<dbReference type="Proteomes" id="UP000242637">
    <property type="component" value="Chromosome 1"/>
</dbReference>
<proteinExistence type="predicted"/>
<gene>
    <name evidence="2" type="ORF">SAMEA4475696_01287</name>
</gene>
<dbReference type="EMBL" id="LT906453">
    <property type="protein sequence ID" value="SNV21589.1"/>
    <property type="molecule type" value="Genomic_DNA"/>
</dbReference>
<evidence type="ECO:0000256" key="1">
    <source>
        <dbReference type="SAM" id="MobiDB-lite"/>
    </source>
</evidence>
<dbReference type="STRING" id="1121387.GCA_000429885_02024"/>
<dbReference type="AlphaFoldDB" id="A0A239VIK7"/>
<dbReference type="InterPro" id="IPR013382">
    <property type="entry name" value="CRISPR-assoc_prot_Cse2"/>
</dbReference>
<dbReference type="KEGG" id="dco:SAMEA4475696_1287"/>
<dbReference type="OrthoDB" id="4808431at2"/>